<proteinExistence type="predicted"/>
<dbReference type="AlphaFoldDB" id="K0TE79"/>
<name>K0TE79_THAOC</name>
<dbReference type="EMBL" id="AGNL01006838">
    <property type="protein sequence ID" value="EJK71751.1"/>
    <property type="molecule type" value="Genomic_DNA"/>
</dbReference>
<feature type="compositionally biased region" description="Basic and acidic residues" evidence="1">
    <location>
        <begin position="86"/>
        <end position="105"/>
    </location>
</feature>
<keyword evidence="3" id="KW-1185">Reference proteome</keyword>
<organism evidence="2 3">
    <name type="scientific">Thalassiosira oceanica</name>
    <name type="common">Marine diatom</name>
    <dbReference type="NCBI Taxonomy" id="159749"/>
    <lineage>
        <taxon>Eukaryota</taxon>
        <taxon>Sar</taxon>
        <taxon>Stramenopiles</taxon>
        <taxon>Ochrophyta</taxon>
        <taxon>Bacillariophyta</taxon>
        <taxon>Coscinodiscophyceae</taxon>
        <taxon>Thalassiosirophycidae</taxon>
        <taxon>Thalassiosirales</taxon>
        <taxon>Thalassiosiraceae</taxon>
        <taxon>Thalassiosira</taxon>
    </lineage>
</organism>
<evidence type="ECO:0000313" key="2">
    <source>
        <dbReference type="EMBL" id="EJK71751.1"/>
    </source>
</evidence>
<feature type="compositionally biased region" description="Basic and acidic residues" evidence="1">
    <location>
        <begin position="118"/>
        <end position="137"/>
    </location>
</feature>
<comment type="caution">
    <text evidence="2">The sequence shown here is derived from an EMBL/GenBank/DDBJ whole genome shotgun (WGS) entry which is preliminary data.</text>
</comment>
<reference evidence="2 3" key="1">
    <citation type="journal article" date="2012" name="Genome Biol.">
        <title>Genome and low-iron response of an oceanic diatom adapted to chronic iron limitation.</title>
        <authorList>
            <person name="Lommer M."/>
            <person name="Specht M."/>
            <person name="Roy A.S."/>
            <person name="Kraemer L."/>
            <person name="Andreson R."/>
            <person name="Gutowska M.A."/>
            <person name="Wolf J."/>
            <person name="Bergner S.V."/>
            <person name="Schilhabel M.B."/>
            <person name="Klostermeier U.C."/>
            <person name="Beiko R.G."/>
            <person name="Rosenstiel P."/>
            <person name="Hippler M."/>
            <person name="Laroche J."/>
        </authorList>
    </citation>
    <scope>NUCLEOTIDE SEQUENCE [LARGE SCALE GENOMIC DNA]</scope>
    <source>
        <strain evidence="2 3">CCMP1005</strain>
    </source>
</reference>
<feature type="compositionally biased region" description="Basic and acidic residues" evidence="1">
    <location>
        <begin position="63"/>
        <end position="72"/>
    </location>
</feature>
<dbReference type="Proteomes" id="UP000266841">
    <property type="component" value="Unassembled WGS sequence"/>
</dbReference>
<feature type="compositionally biased region" description="Basic and acidic residues" evidence="1">
    <location>
        <begin position="166"/>
        <end position="180"/>
    </location>
</feature>
<accession>K0TE79</accession>
<evidence type="ECO:0000256" key="1">
    <source>
        <dbReference type="SAM" id="MobiDB-lite"/>
    </source>
</evidence>
<sequence>APAPPGLEAGERRIRRQRVGQAGERRLDRQQRQPDHNSRPAGHDRPPHGREEAARVRPGAPRGEGRRPRREAPALQDEGEGTRGGARGEADKVGRDEGPRGKEPDTLAGERGATAEAHAGERARRHRRDEEVDKSDEGVAQAPVRARRRGHRGVGEDVGVLAGAPRRADGVVPERGEQRRVAVPWRELPGGERQ</sequence>
<feature type="compositionally biased region" description="Basic and acidic residues" evidence="1">
    <location>
        <begin position="23"/>
        <end position="55"/>
    </location>
</feature>
<gene>
    <name evidence="2" type="ORF">THAOC_06777</name>
</gene>
<protein>
    <submittedName>
        <fullName evidence="2">Uncharacterized protein</fullName>
    </submittedName>
</protein>
<feature type="region of interest" description="Disordered" evidence="1">
    <location>
        <begin position="1"/>
        <end position="194"/>
    </location>
</feature>
<evidence type="ECO:0000313" key="3">
    <source>
        <dbReference type="Proteomes" id="UP000266841"/>
    </source>
</evidence>
<feature type="non-terminal residue" evidence="2">
    <location>
        <position position="1"/>
    </location>
</feature>